<organism evidence="5 6">
    <name type="scientific">Marinobacter nauticus</name>
    <name type="common">Marinobacter hydrocarbonoclasticus</name>
    <name type="synonym">Marinobacter aquaeolei</name>
    <dbReference type="NCBI Taxonomy" id="2743"/>
    <lineage>
        <taxon>Bacteria</taxon>
        <taxon>Pseudomonadati</taxon>
        <taxon>Pseudomonadota</taxon>
        <taxon>Gammaproteobacteria</taxon>
        <taxon>Pseudomonadales</taxon>
        <taxon>Marinobacteraceae</taxon>
        <taxon>Marinobacter</taxon>
    </lineage>
</organism>
<dbReference type="NCBIfam" id="TIGR03361">
    <property type="entry name" value="VI_Rhs_Vgr"/>
    <property type="match status" value="1"/>
</dbReference>
<evidence type="ECO:0000256" key="2">
    <source>
        <dbReference type="SAM" id="MobiDB-lite"/>
    </source>
</evidence>
<evidence type="ECO:0000313" key="6">
    <source>
        <dbReference type="Proteomes" id="UP000261325"/>
    </source>
</evidence>
<reference evidence="5 6" key="1">
    <citation type="journal article" date="2018" name="Nat. Biotechnol.">
        <title>A standardized bacterial taxonomy based on genome phylogeny substantially revises the tree of life.</title>
        <authorList>
            <person name="Parks D.H."/>
            <person name="Chuvochina M."/>
            <person name="Waite D.W."/>
            <person name="Rinke C."/>
            <person name="Skarshewski A."/>
            <person name="Chaumeil P.A."/>
            <person name="Hugenholtz P."/>
        </authorList>
    </citation>
    <scope>NUCLEOTIDE SEQUENCE [LARGE SCALE GENOMIC DNA]</scope>
    <source>
        <strain evidence="5">UBA9049</strain>
    </source>
</reference>
<dbReference type="Pfam" id="PF04717">
    <property type="entry name" value="Phage_base_V"/>
    <property type="match status" value="1"/>
</dbReference>
<dbReference type="Pfam" id="PF22178">
    <property type="entry name" value="Gp5_trimer_C"/>
    <property type="match status" value="1"/>
</dbReference>
<dbReference type="Proteomes" id="UP000261325">
    <property type="component" value="Unassembled WGS sequence"/>
</dbReference>
<feature type="domain" description="Gp5/Type VI secretion system Vgr protein OB-fold" evidence="3">
    <location>
        <begin position="62"/>
        <end position="129"/>
    </location>
</feature>
<dbReference type="EMBL" id="DLYI01000112">
    <property type="protein sequence ID" value="HAC27916.1"/>
    <property type="molecule type" value="Genomic_DNA"/>
</dbReference>
<evidence type="ECO:0000259" key="3">
    <source>
        <dbReference type="Pfam" id="PF04717"/>
    </source>
</evidence>
<dbReference type="InterPro" id="IPR054030">
    <property type="entry name" value="Gp5_Vgr_C"/>
</dbReference>
<dbReference type="PANTHER" id="PTHR32305:SF11">
    <property type="entry name" value="TYPE VI SECRETION SYSTEM SPIKE PROTEIN VGRG3"/>
    <property type="match status" value="1"/>
</dbReference>
<feature type="region of interest" description="Disordered" evidence="2">
    <location>
        <begin position="290"/>
        <end position="312"/>
    </location>
</feature>
<dbReference type="InterPro" id="IPR037026">
    <property type="entry name" value="Vgr_OB-fold_dom_sf"/>
</dbReference>
<dbReference type="InterPro" id="IPR050708">
    <property type="entry name" value="T6SS_VgrG/RHS"/>
</dbReference>
<dbReference type="NCBIfam" id="TIGR01646">
    <property type="entry name" value="vgr_GE"/>
    <property type="match status" value="1"/>
</dbReference>
<dbReference type="SUPFAM" id="SSF69349">
    <property type="entry name" value="Phage fibre proteins"/>
    <property type="match status" value="1"/>
</dbReference>
<feature type="non-terminal residue" evidence="5">
    <location>
        <position position="1"/>
    </location>
</feature>
<comment type="caution">
    <text evidence="5">The sequence shown here is derived from an EMBL/GenBank/DDBJ whole genome shotgun (WGS) entry which is preliminary data.</text>
</comment>
<dbReference type="InterPro" id="IPR006531">
    <property type="entry name" value="Gp5/Vgr_OB"/>
</dbReference>
<dbReference type="InterPro" id="IPR006533">
    <property type="entry name" value="T6SS_Vgr_RhsGE"/>
</dbReference>
<accession>A0A3B8WEY2</accession>
<evidence type="ECO:0000256" key="1">
    <source>
        <dbReference type="ARBA" id="ARBA00005558"/>
    </source>
</evidence>
<evidence type="ECO:0000259" key="4">
    <source>
        <dbReference type="Pfam" id="PF22178"/>
    </source>
</evidence>
<dbReference type="SUPFAM" id="SSF69255">
    <property type="entry name" value="gp5 N-terminal domain-like"/>
    <property type="match status" value="1"/>
</dbReference>
<gene>
    <name evidence="5" type="ORF">DCF82_08895</name>
</gene>
<feature type="domain" description="Gp5/Type VI secretion system Vgr C-terminal trimerisation" evidence="4">
    <location>
        <begin position="146"/>
        <end position="251"/>
    </location>
</feature>
<dbReference type="PANTHER" id="PTHR32305">
    <property type="match status" value="1"/>
</dbReference>
<sequence length="358" mass="38494">HTGKQPQALEEEGGSEPTSYHNDFSAIPADKTWRPLCNHKPVMDGPQMAIVTGPEGEEIHCDQYGRVKVRFPWDRYSKNDEHSSAWLRVAQGWAGGQYGFMALPRIGHEVIVSFLDGDPDQPIITGRTYHATNTPPYALPEHKTRTTLKTKTHKGEGSNELRFEDEAGEEQIYVHAQKDLDLLTENNRTEVIKNDSHLTVENHQFSHIKAADHCATDGENRLSVGADCSQTVGGTYHQKTARTMASEAGTEVHHKAGAKVVLDAGAELTISGGGSFIKLDPSGVTLSGPGIKINSGGSPGSGSGLGASGPALPQDVEKNVHEMVEPVFLPTGFAESEGQAIAIKQAAVNGKPFCKICS</sequence>
<evidence type="ECO:0000313" key="5">
    <source>
        <dbReference type="EMBL" id="HAC27916.1"/>
    </source>
</evidence>
<name>A0A3B8WEY2_MARNT</name>
<comment type="similarity">
    <text evidence="1">Belongs to the VgrG protein family.</text>
</comment>
<proteinExistence type="inferred from homology"/>
<dbReference type="AlphaFoldDB" id="A0A3B8WEY2"/>
<feature type="compositionally biased region" description="Gly residues" evidence="2">
    <location>
        <begin position="297"/>
        <end position="307"/>
    </location>
</feature>
<protein>
    <submittedName>
        <fullName evidence="5">Type VI secretion system tip protein VgrG</fullName>
    </submittedName>
</protein>
<dbReference type="Gene3D" id="2.40.50.230">
    <property type="entry name" value="Gp5 N-terminal domain"/>
    <property type="match status" value="1"/>
</dbReference>
<dbReference type="InterPro" id="IPR017847">
    <property type="entry name" value="T6SS_RhsGE_Vgr_subset"/>
</dbReference>
<feature type="region of interest" description="Disordered" evidence="2">
    <location>
        <begin position="1"/>
        <end position="24"/>
    </location>
</feature>